<dbReference type="Gene3D" id="6.10.140.920">
    <property type="match status" value="1"/>
</dbReference>
<evidence type="ECO:0000313" key="4">
    <source>
        <dbReference type="Proteomes" id="UP000195402"/>
    </source>
</evidence>
<keyword evidence="4" id="KW-1185">Reference proteome</keyword>
<evidence type="ECO:0000256" key="2">
    <source>
        <dbReference type="SAM" id="Phobius"/>
    </source>
</evidence>
<gene>
    <name evidence="3" type="ORF">BVC80_1609g40</name>
</gene>
<protein>
    <recommendedName>
        <fullName evidence="5">Transmembrane protein</fullName>
    </recommendedName>
</protein>
<organism evidence="3 4">
    <name type="scientific">Macleaya cordata</name>
    <name type="common">Five-seeded plume-poppy</name>
    <name type="synonym">Bocconia cordata</name>
    <dbReference type="NCBI Taxonomy" id="56857"/>
    <lineage>
        <taxon>Eukaryota</taxon>
        <taxon>Viridiplantae</taxon>
        <taxon>Streptophyta</taxon>
        <taxon>Embryophyta</taxon>
        <taxon>Tracheophyta</taxon>
        <taxon>Spermatophyta</taxon>
        <taxon>Magnoliopsida</taxon>
        <taxon>Ranunculales</taxon>
        <taxon>Papaveraceae</taxon>
        <taxon>Papaveroideae</taxon>
        <taxon>Macleaya</taxon>
    </lineage>
</organism>
<feature type="transmembrane region" description="Helical" evidence="2">
    <location>
        <begin position="246"/>
        <end position="269"/>
    </location>
</feature>
<feature type="transmembrane region" description="Helical" evidence="2">
    <location>
        <begin position="221"/>
        <end position="240"/>
    </location>
</feature>
<dbReference type="AlphaFoldDB" id="A0A200Q9V4"/>
<name>A0A200Q9V4_MACCD</name>
<keyword evidence="2" id="KW-0812">Transmembrane</keyword>
<dbReference type="EMBL" id="MVGT01002624">
    <property type="protein sequence ID" value="OVA07246.1"/>
    <property type="molecule type" value="Genomic_DNA"/>
</dbReference>
<keyword evidence="2" id="KW-0472">Membrane</keyword>
<accession>A0A200Q9V4</accession>
<keyword evidence="1" id="KW-0175">Coiled coil</keyword>
<dbReference type="Proteomes" id="UP000195402">
    <property type="component" value="Unassembled WGS sequence"/>
</dbReference>
<reference evidence="3 4" key="1">
    <citation type="journal article" date="2017" name="Mol. Plant">
        <title>The Genome of Medicinal Plant Macleaya cordata Provides New Insights into Benzylisoquinoline Alkaloids Metabolism.</title>
        <authorList>
            <person name="Liu X."/>
            <person name="Liu Y."/>
            <person name="Huang P."/>
            <person name="Ma Y."/>
            <person name="Qing Z."/>
            <person name="Tang Q."/>
            <person name="Cao H."/>
            <person name="Cheng P."/>
            <person name="Zheng Y."/>
            <person name="Yuan Z."/>
            <person name="Zhou Y."/>
            <person name="Liu J."/>
            <person name="Tang Z."/>
            <person name="Zhuo Y."/>
            <person name="Zhang Y."/>
            <person name="Yu L."/>
            <person name="Huang J."/>
            <person name="Yang P."/>
            <person name="Peng Q."/>
            <person name="Zhang J."/>
            <person name="Jiang W."/>
            <person name="Zhang Z."/>
            <person name="Lin K."/>
            <person name="Ro D.K."/>
            <person name="Chen X."/>
            <person name="Xiong X."/>
            <person name="Shang Y."/>
            <person name="Huang S."/>
            <person name="Zeng J."/>
        </authorList>
    </citation>
    <scope>NUCLEOTIDE SEQUENCE [LARGE SCALE GENOMIC DNA]</scope>
    <source>
        <strain evidence="4">cv. BLH2017</strain>
        <tissue evidence="3">Root</tissue>
    </source>
</reference>
<comment type="caution">
    <text evidence="3">The sequence shown here is derived from an EMBL/GenBank/DDBJ whole genome shotgun (WGS) entry which is preliminary data.</text>
</comment>
<evidence type="ECO:0008006" key="5">
    <source>
        <dbReference type="Google" id="ProtNLM"/>
    </source>
</evidence>
<dbReference type="InParanoid" id="A0A200Q9V4"/>
<evidence type="ECO:0000313" key="3">
    <source>
        <dbReference type="EMBL" id="OVA07246.1"/>
    </source>
</evidence>
<keyword evidence="2" id="KW-1133">Transmembrane helix</keyword>
<feature type="coiled-coil region" evidence="1">
    <location>
        <begin position="70"/>
        <end position="220"/>
    </location>
</feature>
<evidence type="ECO:0000256" key="1">
    <source>
        <dbReference type="SAM" id="Coils"/>
    </source>
</evidence>
<sequence>MGKEVAENSDIEVMKQPEQVVEKINVFEEYKHGERSEFKNISMGKEVAENSDIEVMTQPRQEVEKTNVFAAIVNGRIEELKNMIDNLKKQIDEEKITEFKAKVNDRFGDLSNTIEDLKKQPEQKVEKINVFEQAVNARIGELEKTIKDLKKQIDDENINKRFDELRNTIEDLKKEKLETFVSGSITQDEIQSTKELRERRKVVREEERELQKRADAALNNVMNVLALFSVYCAYLIQKAWVNREEFWFAVVLTVLMLLNLASAVTINWFKIDAIDINHQRIKGDYQKIKEDALSLNLIPVATVTPANNSENFTLQVDSGELSSHPIWGSFYDYVMEPMETIQHQWRLYKFSISTLAIFAFCFAISLIVFLGMHAPAASSDQGTNTNNVTKTDSLNPITMLASACENNALGVCSLAGLLAPTSPTTAKFMHVKSSS</sequence>
<feature type="transmembrane region" description="Helical" evidence="2">
    <location>
        <begin position="347"/>
        <end position="372"/>
    </location>
</feature>
<proteinExistence type="predicted"/>